<keyword evidence="2" id="KW-0732">Signal</keyword>
<proteinExistence type="predicted"/>
<dbReference type="EMBL" id="JAUSWL010000009">
    <property type="protein sequence ID" value="MDQ0545541.1"/>
    <property type="molecule type" value="Genomic_DNA"/>
</dbReference>
<comment type="caution">
    <text evidence="3">The sequence shown here is derived from an EMBL/GenBank/DDBJ whole genome shotgun (WGS) entry which is preliminary data.</text>
</comment>
<dbReference type="AlphaFoldDB" id="A0AAJ1TVP5"/>
<feature type="chain" id="PRO_5042542655" evidence="2">
    <location>
        <begin position="27"/>
        <end position="131"/>
    </location>
</feature>
<feature type="compositionally biased region" description="Pro residues" evidence="1">
    <location>
        <begin position="74"/>
        <end position="85"/>
    </location>
</feature>
<protein>
    <submittedName>
        <fullName evidence="3">Uncharacterized protein</fullName>
    </submittedName>
</protein>
<dbReference type="Proteomes" id="UP001223420">
    <property type="component" value="Unassembled WGS sequence"/>
</dbReference>
<feature type="region of interest" description="Disordered" evidence="1">
    <location>
        <begin position="25"/>
        <end position="97"/>
    </location>
</feature>
<feature type="signal peptide" evidence="2">
    <location>
        <begin position="1"/>
        <end position="26"/>
    </location>
</feature>
<evidence type="ECO:0000256" key="1">
    <source>
        <dbReference type="SAM" id="MobiDB-lite"/>
    </source>
</evidence>
<sequence>MIRTRAVRPLALAGAAALLLGTAAIAQTPPPGGPRPGPEAGAPPPPPPGGPRRGPGPDGPPPPPPGGPQRGPGPDGPPPPPPPPKGAHFRLERGDTRIDVKCADEDSMKACADITLQLVDKLGTLRPADAR</sequence>
<feature type="compositionally biased region" description="Pro residues" evidence="1">
    <location>
        <begin position="57"/>
        <end position="67"/>
    </location>
</feature>
<accession>A0AAJ1TVP5</accession>
<gene>
    <name evidence="3" type="ORF">QO001_004485</name>
</gene>
<evidence type="ECO:0000313" key="4">
    <source>
        <dbReference type="Proteomes" id="UP001223420"/>
    </source>
</evidence>
<feature type="compositionally biased region" description="Pro residues" evidence="1">
    <location>
        <begin position="28"/>
        <end position="50"/>
    </location>
</feature>
<evidence type="ECO:0000256" key="2">
    <source>
        <dbReference type="SAM" id="SignalP"/>
    </source>
</evidence>
<reference evidence="3" key="1">
    <citation type="submission" date="2023-07" db="EMBL/GenBank/DDBJ databases">
        <title>Genomic Encyclopedia of Type Strains, Phase IV (KMG-IV): sequencing the most valuable type-strain genomes for metagenomic binning, comparative biology and taxonomic classification.</title>
        <authorList>
            <person name="Goeker M."/>
        </authorList>
    </citation>
    <scope>NUCLEOTIDE SEQUENCE</scope>
    <source>
        <strain evidence="3">DSM 19569</strain>
    </source>
</reference>
<dbReference type="RefSeq" id="WP_007560564.1">
    <property type="nucleotide sequence ID" value="NZ_JAJALK010000010.1"/>
</dbReference>
<organism evidence="3 4">
    <name type="scientific">Methylobacterium brachiatum</name>
    <dbReference type="NCBI Taxonomy" id="269660"/>
    <lineage>
        <taxon>Bacteria</taxon>
        <taxon>Pseudomonadati</taxon>
        <taxon>Pseudomonadota</taxon>
        <taxon>Alphaproteobacteria</taxon>
        <taxon>Hyphomicrobiales</taxon>
        <taxon>Methylobacteriaceae</taxon>
        <taxon>Methylobacterium</taxon>
    </lineage>
</organism>
<evidence type="ECO:0000313" key="3">
    <source>
        <dbReference type="EMBL" id="MDQ0545541.1"/>
    </source>
</evidence>
<name>A0AAJ1TVP5_9HYPH</name>